<dbReference type="NCBIfam" id="TIGR00530">
    <property type="entry name" value="AGP_acyltrn"/>
    <property type="match status" value="1"/>
</dbReference>
<reference evidence="20 21" key="1">
    <citation type="submission" date="2018-12" db="EMBL/GenBank/DDBJ databases">
        <authorList>
            <consortium name="Pathogen Informatics"/>
        </authorList>
    </citation>
    <scope>NUCLEOTIDE SEQUENCE [LARGE SCALE GENOMIC DNA]</scope>
    <source>
        <strain evidence="20 21">NCTC12227</strain>
    </source>
</reference>
<evidence type="ECO:0000256" key="8">
    <source>
        <dbReference type="ARBA" id="ARBA00022475"/>
    </source>
</evidence>
<feature type="domain" description="Phospholipid/glycerol acyltransferase" evidence="19">
    <location>
        <begin position="73"/>
        <end position="185"/>
    </location>
</feature>
<comment type="subcellular location">
    <subcellularLocation>
        <location evidence="2">Cell inner membrane</location>
        <topology evidence="2">Peripheral membrane protein</topology>
    </subcellularLocation>
</comment>
<evidence type="ECO:0000256" key="5">
    <source>
        <dbReference type="ARBA" id="ARBA00008655"/>
    </source>
</evidence>
<dbReference type="KEGG" id="nani:NCTC12227_01423"/>
<dbReference type="SUPFAM" id="SSF69593">
    <property type="entry name" value="Glycerol-3-phosphate (1)-acyltransferase"/>
    <property type="match status" value="1"/>
</dbReference>
<comment type="similarity">
    <text evidence="5 18">Belongs to the 1-acyl-sn-glycerol-3-phosphate acyltransferase family.</text>
</comment>
<keyword evidence="9 18" id="KW-0444">Lipid biosynthesis</keyword>
<evidence type="ECO:0000256" key="3">
    <source>
        <dbReference type="ARBA" id="ARBA00004728"/>
    </source>
</evidence>
<evidence type="ECO:0000256" key="11">
    <source>
        <dbReference type="ARBA" id="ARBA00022679"/>
    </source>
</evidence>
<keyword evidence="10" id="KW-0997">Cell inner membrane</keyword>
<evidence type="ECO:0000256" key="7">
    <source>
        <dbReference type="ARBA" id="ARBA00016139"/>
    </source>
</evidence>
<dbReference type="Pfam" id="PF01553">
    <property type="entry name" value="Acyltransferase"/>
    <property type="match status" value="1"/>
</dbReference>
<dbReference type="PANTHER" id="PTHR10434">
    <property type="entry name" value="1-ACYL-SN-GLYCEROL-3-PHOSPHATE ACYLTRANSFERASE"/>
    <property type="match status" value="1"/>
</dbReference>
<evidence type="ECO:0000256" key="4">
    <source>
        <dbReference type="ARBA" id="ARBA00005189"/>
    </source>
</evidence>
<dbReference type="GO" id="GO:0006654">
    <property type="term" value="P:phosphatidic acid biosynthetic process"/>
    <property type="evidence" value="ECO:0007669"/>
    <property type="project" value="TreeGrafter"/>
</dbReference>
<evidence type="ECO:0000256" key="12">
    <source>
        <dbReference type="ARBA" id="ARBA00023098"/>
    </source>
</evidence>
<keyword evidence="14 18" id="KW-0594">Phospholipid biosynthesis</keyword>
<comment type="function">
    <text evidence="17">Converts lysophosphatidic acid (LPA) into phosphatidic acid by incorporating acyl moiety at the 2 position.</text>
</comment>
<evidence type="ECO:0000256" key="15">
    <source>
        <dbReference type="ARBA" id="ARBA00023264"/>
    </source>
</evidence>
<dbReference type="GO" id="GO:0005886">
    <property type="term" value="C:plasma membrane"/>
    <property type="evidence" value="ECO:0007669"/>
    <property type="project" value="UniProtKB-SubCell"/>
</dbReference>
<organism evidence="20 21">
    <name type="scientific">Neisseria animaloris</name>
    <dbReference type="NCBI Taxonomy" id="326522"/>
    <lineage>
        <taxon>Bacteria</taxon>
        <taxon>Pseudomonadati</taxon>
        <taxon>Pseudomonadota</taxon>
        <taxon>Betaproteobacteria</taxon>
        <taxon>Neisseriales</taxon>
        <taxon>Neisseriaceae</taxon>
        <taxon>Neisseria</taxon>
    </lineage>
</organism>
<name>A0A1X3CJ15_9NEIS</name>
<sequence>MPAQKAPLTLRFARLFKLVVWLFKTGRNLNRIDGSDPEQRNRAIITLGSTALQALGVKLDVSTPPEHFHTHGNLVVANHVSWLDIFAMSALYPSSFIAKQEISNWPVLGKMGRNAGTVFINRNSRKDVEPINQAIAAALKSGQNVSFFPEAKTSSGTSVLPFKAALFQSAIDSNAPVQVMALRYYDHLGNRTTEPSYANVSLLHSIWRVVSMPELHIRVDFSKPVYPDERPETDRFTLKDIAEAFVRKKVEEDE</sequence>
<keyword evidence="21" id="KW-1185">Reference proteome</keyword>
<dbReference type="EMBL" id="LR134516">
    <property type="protein sequence ID" value="VEJ21675.1"/>
    <property type="molecule type" value="Genomic_DNA"/>
</dbReference>
<accession>A0A1X3CJ15</accession>
<dbReference type="InterPro" id="IPR002123">
    <property type="entry name" value="Plipid/glycerol_acylTrfase"/>
</dbReference>
<evidence type="ECO:0000256" key="18">
    <source>
        <dbReference type="RuleBase" id="RU361267"/>
    </source>
</evidence>
<dbReference type="OrthoDB" id="9806880at2"/>
<protein>
    <recommendedName>
        <fullName evidence="7 18">1-acyl-sn-glycerol-3-phosphate acyltransferase</fullName>
        <ecNumber evidence="6 18">2.3.1.51</ecNumber>
    </recommendedName>
</protein>
<evidence type="ECO:0000259" key="19">
    <source>
        <dbReference type="SMART" id="SM00563"/>
    </source>
</evidence>
<evidence type="ECO:0000256" key="1">
    <source>
        <dbReference type="ARBA" id="ARBA00001141"/>
    </source>
</evidence>
<keyword evidence="12 18" id="KW-0443">Lipid metabolism</keyword>
<dbReference type="STRING" id="326522.BWD08_05680"/>
<dbReference type="RefSeq" id="WP_085390191.1">
    <property type="nucleotide sequence ID" value="NZ_JBGNXI010000004.1"/>
</dbReference>
<evidence type="ECO:0000256" key="9">
    <source>
        <dbReference type="ARBA" id="ARBA00022516"/>
    </source>
</evidence>
<gene>
    <name evidence="20" type="primary">plsC_1</name>
    <name evidence="20" type="ORF">NCTC12227_01423</name>
</gene>
<keyword evidence="8" id="KW-1003">Cell membrane</keyword>
<keyword evidence="16 18" id="KW-0012">Acyltransferase</keyword>
<evidence type="ECO:0000256" key="6">
    <source>
        <dbReference type="ARBA" id="ARBA00013211"/>
    </source>
</evidence>
<keyword evidence="15 18" id="KW-1208">Phospholipid metabolism</keyword>
<evidence type="ECO:0000256" key="2">
    <source>
        <dbReference type="ARBA" id="ARBA00004417"/>
    </source>
</evidence>
<dbReference type="EC" id="2.3.1.51" evidence="6 18"/>
<dbReference type="GO" id="GO:0016024">
    <property type="term" value="P:CDP-diacylglycerol biosynthetic process"/>
    <property type="evidence" value="ECO:0007669"/>
    <property type="project" value="UniProtKB-UniPathway"/>
</dbReference>
<evidence type="ECO:0000256" key="10">
    <source>
        <dbReference type="ARBA" id="ARBA00022519"/>
    </source>
</evidence>
<proteinExistence type="inferred from homology"/>
<dbReference type="UniPathway" id="UPA00557">
    <property type="reaction ID" value="UER00613"/>
</dbReference>
<dbReference type="InterPro" id="IPR004552">
    <property type="entry name" value="AGP_acyltrans"/>
</dbReference>
<dbReference type="CDD" id="cd07989">
    <property type="entry name" value="LPLAT_AGPAT-like"/>
    <property type="match status" value="1"/>
</dbReference>
<evidence type="ECO:0000256" key="17">
    <source>
        <dbReference type="ARBA" id="ARBA00037183"/>
    </source>
</evidence>
<dbReference type="GO" id="GO:0003841">
    <property type="term" value="F:1-acylglycerol-3-phosphate O-acyltransferase activity"/>
    <property type="evidence" value="ECO:0007669"/>
    <property type="project" value="UniProtKB-UniRule"/>
</dbReference>
<dbReference type="AlphaFoldDB" id="A0A1X3CJ15"/>
<comment type="catalytic activity">
    <reaction evidence="1 18">
        <text>a 1-acyl-sn-glycero-3-phosphate + an acyl-CoA = a 1,2-diacyl-sn-glycero-3-phosphate + CoA</text>
        <dbReference type="Rhea" id="RHEA:19709"/>
        <dbReference type="ChEBI" id="CHEBI:57287"/>
        <dbReference type="ChEBI" id="CHEBI:57970"/>
        <dbReference type="ChEBI" id="CHEBI:58342"/>
        <dbReference type="ChEBI" id="CHEBI:58608"/>
        <dbReference type="EC" id="2.3.1.51"/>
    </reaction>
</comment>
<evidence type="ECO:0000256" key="16">
    <source>
        <dbReference type="ARBA" id="ARBA00023315"/>
    </source>
</evidence>
<comment type="domain">
    <text evidence="18">The HXXXXD motif is essential for acyltransferase activity and may constitute the binding site for the phosphate moiety of the glycerol-3-phosphate.</text>
</comment>
<evidence type="ECO:0000313" key="21">
    <source>
        <dbReference type="Proteomes" id="UP000268229"/>
    </source>
</evidence>
<evidence type="ECO:0000256" key="13">
    <source>
        <dbReference type="ARBA" id="ARBA00023136"/>
    </source>
</evidence>
<evidence type="ECO:0000256" key="14">
    <source>
        <dbReference type="ARBA" id="ARBA00023209"/>
    </source>
</evidence>
<evidence type="ECO:0000313" key="20">
    <source>
        <dbReference type="EMBL" id="VEJ21675.1"/>
    </source>
</evidence>
<keyword evidence="13" id="KW-0472">Membrane</keyword>
<keyword evidence="11 18" id="KW-0808">Transferase</keyword>
<comment type="pathway">
    <text evidence="4">Lipid metabolism.</text>
</comment>
<dbReference type="PANTHER" id="PTHR10434:SF59">
    <property type="entry name" value="1-ACYL-SN-GLYCEROL-3-PHOSPHATE ACYLTRANSFERASE"/>
    <property type="match status" value="1"/>
</dbReference>
<comment type="pathway">
    <text evidence="3">Phospholipid metabolism; CDP-diacylglycerol biosynthesis; CDP-diacylglycerol from sn-glycerol 3-phosphate: step 2/3.</text>
</comment>
<dbReference type="SMART" id="SM00563">
    <property type="entry name" value="PlsC"/>
    <property type="match status" value="1"/>
</dbReference>
<dbReference type="Proteomes" id="UP000268229">
    <property type="component" value="Chromosome"/>
</dbReference>